<gene>
    <name evidence="13" type="ORF">GTP77_07295</name>
</gene>
<dbReference type="NCBIfam" id="TIGR00229">
    <property type="entry name" value="sensory_box"/>
    <property type="match status" value="1"/>
</dbReference>
<dbReference type="PROSITE" id="PS50883">
    <property type="entry name" value="EAL"/>
    <property type="match status" value="1"/>
</dbReference>
<dbReference type="Pfam" id="PF00563">
    <property type="entry name" value="EAL"/>
    <property type="match status" value="1"/>
</dbReference>
<keyword evidence="6" id="KW-0175">Coiled coil</keyword>
<dbReference type="Gene3D" id="3.30.70.270">
    <property type="match status" value="1"/>
</dbReference>
<evidence type="ECO:0000256" key="4">
    <source>
        <dbReference type="ARBA" id="ARBA00022989"/>
    </source>
</evidence>
<feature type="domain" description="EAL" evidence="11">
    <location>
        <begin position="856"/>
        <end position="1110"/>
    </location>
</feature>
<evidence type="ECO:0000256" key="1">
    <source>
        <dbReference type="ARBA" id="ARBA00004651"/>
    </source>
</evidence>
<feature type="domain" description="CHASE" evidence="10">
    <location>
        <begin position="278"/>
        <end position="442"/>
    </location>
</feature>
<evidence type="ECO:0000256" key="6">
    <source>
        <dbReference type="SAM" id="Coils"/>
    </source>
</evidence>
<dbReference type="GO" id="GO:0007165">
    <property type="term" value="P:signal transduction"/>
    <property type="evidence" value="ECO:0007669"/>
    <property type="project" value="UniProtKB-ARBA"/>
</dbReference>
<feature type="domain" description="GGDEF" evidence="12">
    <location>
        <begin position="710"/>
        <end position="847"/>
    </location>
</feature>
<evidence type="ECO:0000256" key="7">
    <source>
        <dbReference type="SAM" id="Phobius"/>
    </source>
</evidence>
<dbReference type="EMBL" id="WWCU01000005">
    <property type="protein sequence ID" value="MYN07141.1"/>
    <property type="molecule type" value="Genomic_DNA"/>
</dbReference>
<dbReference type="PROSITE" id="PS50112">
    <property type="entry name" value="PAS"/>
    <property type="match status" value="1"/>
</dbReference>
<comment type="caution">
    <text evidence="13">The sequence shown here is derived from an EMBL/GenBank/DDBJ whole genome shotgun (WGS) entry which is preliminary data.</text>
</comment>
<dbReference type="InterPro" id="IPR000014">
    <property type="entry name" value="PAS"/>
</dbReference>
<dbReference type="SUPFAM" id="SSF55073">
    <property type="entry name" value="Nucleotide cyclase"/>
    <property type="match status" value="1"/>
</dbReference>
<dbReference type="NCBIfam" id="TIGR00254">
    <property type="entry name" value="GGDEF"/>
    <property type="match status" value="1"/>
</dbReference>
<dbReference type="InterPro" id="IPR042240">
    <property type="entry name" value="CHASE_sf"/>
</dbReference>
<dbReference type="PANTHER" id="PTHR44757">
    <property type="entry name" value="DIGUANYLATE CYCLASE DGCP"/>
    <property type="match status" value="1"/>
</dbReference>
<dbReference type="InterPro" id="IPR007895">
    <property type="entry name" value="MASE1"/>
</dbReference>
<dbReference type="Gene3D" id="3.30.450.350">
    <property type="entry name" value="CHASE domain"/>
    <property type="match status" value="1"/>
</dbReference>
<dbReference type="Gene3D" id="3.20.20.450">
    <property type="entry name" value="EAL domain"/>
    <property type="match status" value="1"/>
</dbReference>
<feature type="domain" description="PAC" evidence="9">
    <location>
        <begin position="628"/>
        <end position="678"/>
    </location>
</feature>
<evidence type="ECO:0000259" key="10">
    <source>
        <dbReference type="PROSITE" id="PS50839"/>
    </source>
</evidence>
<protein>
    <submittedName>
        <fullName evidence="13">EAL domain-containing protein</fullName>
    </submittedName>
</protein>
<evidence type="ECO:0000259" key="12">
    <source>
        <dbReference type="PROSITE" id="PS50887"/>
    </source>
</evidence>
<dbReference type="AlphaFoldDB" id="A0A7X4H9F0"/>
<proteinExistence type="predicted"/>
<accession>A0A7X4H9F0</accession>
<dbReference type="PROSITE" id="PS50887">
    <property type="entry name" value="GGDEF"/>
    <property type="match status" value="1"/>
</dbReference>
<dbReference type="Gene3D" id="3.30.450.20">
    <property type="entry name" value="PAS domain"/>
    <property type="match status" value="1"/>
</dbReference>
<dbReference type="InterPro" id="IPR035965">
    <property type="entry name" value="PAS-like_dom_sf"/>
</dbReference>
<dbReference type="Pfam" id="PF00990">
    <property type="entry name" value="GGDEF"/>
    <property type="match status" value="1"/>
</dbReference>
<dbReference type="CDD" id="cd01949">
    <property type="entry name" value="GGDEF"/>
    <property type="match status" value="1"/>
</dbReference>
<evidence type="ECO:0000256" key="2">
    <source>
        <dbReference type="ARBA" id="ARBA00022475"/>
    </source>
</evidence>
<feature type="transmembrane region" description="Helical" evidence="7">
    <location>
        <begin position="183"/>
        <end position="202"/>
    </location>
</feature>
<sequence length="1120" mass="121169">MRRNWPRLEQPILQAHAFPPAPSSRRRSLLLANAALLLAYLAAGRLGLEMALGAAYASPLFVPAGIALATVFTLGPRLLPAVALGAVLVNLLPLGSAAAPGWPSGLALLAALAAGAGATLQAWVAMLVLRRAVQPALGRGRDVLGFMLLAPLLALVSCTVAIGGNGLLGTLPPAALPVNWFTWWLGDTTGILLAAPLTWIAIGQPRPLWRRRRWLAGLPLLVSSAVFVGIYFQVEHWENVQQLQTFRLKSQQLGDLLQAQFSEHERFIYAMSKALNDPQRAIAASDFSNFASGYLDKRPELLSMSWLKPIGRAQRAAYEQWGKQAIDPAFEVREGGGEHRMQRAGERPEYMVSTYIEPISSRRYLGIDFLSEPVRAEAVRQALRSGQPSVSAPISLFRHAEKNGLILLQAVQAPGDAASTIGMLLISIHADSYIERAIAQVNFPAMQVRLQDASAAQPRTLYDHLPPSVRGAADGAAASAAAQVQRRLRFGGRDYLLTAAPTADYAAAQRGWQSWTVLTCGLLLTALLGGMMLLISGERALIQDQVKDATRRLREREARLQAILDKAADAILTIASDGTLVSANGAAGRLFGYAPEQMPGLRLEHLLPLAEGETASGLLRAVASGVTHEHEATGWRSDGSAFPLALSVSEVELPDEHLFVAILHDLTEQQRAQERIHRLAHHDPLTGLDNRLSLNLRLDQLLAQARRSQGTGAVMFIDLDHFKKINDTHGHQVGDLLLIGVANRLRELLREIDSIARLGGDEFIVLAGSAPGNPITPDSASQIAVRIVDALSAPFVLQGKTIHSGASVGVAMFPSDGGDAPTLLRHADTAMYAAKSQGRGNFQFFSPSMNAATHERLLLESRLWQALEQNEFELYLQAQVELEGGGVIGAEALLRWHHPELGMVGPDRFIPIAEESGLILPLGDWVLRRAVERLQLWRDGGLGHLRLAVNLSARQCHGSALLPQLDRLLAESGINPALLELEITESAAMQDPEHSRKLLRELRSRGLKVAIDDFGTGYSSLSYLKLFELDRIKIDRGFVKDIETDPNDAVIVAATIALAHSLGLAVVAEGVETAAQREFLRSKGCEEAQGYLFARPVPVEQFEALARAGMAGYAELGAPS</sequence>
<evidence type="ECO:0000313" key="13">
    <source>
        <dbReference type="EMBL" id="MYN07141.1"/>
    </source>
</evidence>
<feature type="transmembrane region" description="Helical" evidence="7">
    <location>
        <begin position="214"/>
        <end position="234"/>
    </location>
</feature>
<reference evidence="13 14" key="1">
    <citation type="submission" date="2019-12" db="EMBL/GenBank/DDBJ databases">
        <title>Novel species isolated from a subtropical stream in China.</title>
        <authorList>
            <person name="Lu H."/>
        </authorList>
    </citation>
    <scope>NUCLEOTIDE SEQUENCE [LARGE SCALE GENOMIC DNA]</scope>
    <source>
        <strain evidence="13 14">FT127W</strain>
    </source>
</reference>
<dbReference type="InterPro" id="IPR000700">
    <property type="entry name" value="PAS-assoc_C"/>
</dbReference>
<evidence type="ECO:0000256" key="5">
    <source>
        <dbReference type="ARBA" id="ARBA00023136"/>
    </source>
</evidence>
<dbReference type="GO" id="GO:0003824">
    <property type="term" value="F:catalytic activity"/>
    <property type="evidence" value="ECO:0007669"/>
    <property type="project" value="UniProtKB-ARBA"/>
</dbReference>
<dbReference type="GO" id="GO:0005886">
    <property type="term" value="C:plasma membrane"/>
    <property type="evidence" value="ECO:0007669"/>
    <property type="project" value="UniProtKB-SubCell"/>
</dbReference>
<dbReference type="InterPro" id="IPR029787">
    <property type="entry name" value="Nucleotide_cyclase"/>
</dbReference>
<feature type="transmembrane region" description="Helical" evidence="7">
    <location>
        <begin position="141"/>
        <end position="163"/>
    </location>
</feature>
<dbReference type="InterPro" id="IPR035919">
    <property type="entry name" value="EAL_sf"/>
</dbReference>
<dbReference type="PANTHER" id="PTHR44757:SF2">
    <property type="entry name" value="BIOFILM ARCHITECTURE MAINTENANCE PROTEIN MBAA"/>
    <property type="match status" value="1"/>
</dbReference>
<feature type="transmembrane region" description="Helical" evidence="7">
    <location>
        <begin position="54"/>
        <end position="74"/>
    </location>
</feature>
<dbReference type="SMART" id="SM00052">
    <property type="entry name" value="EAL"/>
    <property type="match status" value="1"/>
</dbReference>
<evidence type="ECO:0000259" key="11">
    <source>
        <dbReference type="PROSITE" id="PS50883"/>
    </source>
</evidence>
<feature type="coiled-coil region" evidence="6">
    <location>
        <begin position="539"/>
        <end position="566"/>
    </location>
</feature>
<evidence type="ECO:0000259" key="8">
    <source>
        <dbReference type="PROSITE" id="PS50112"/>
    </source>
</evidence>
<dbReference type="SMART" id="SM01079">
    <property type="entry name" value="CHASE"/>
    <property type="match status" value="1"/>
</dbReference>
<dbReference type="Pfam" id="PF03924">
    <property type="entry name" value="CHASE"/>
    <property type="match status" value="1"/>
</dbReference>
<dbReference type="Proteomes" id="UP000450676">
    <property type="component" value="Unassembled WGS sequence"/>
</dbReference>
<dbReference type="InterPro" id="IPR000160">
    <property type="entry name" value="GGDEF_dom"/>
</dbReference>
<evidence type="ECO:0000256" key="3">
    <source>
        <dbReference type="ARBA" id="ARBA00022692"/>
    </source>
</evidence>
<dbReference type="InterPro" id="IPR001633">
    <property type="entry name" value="EAL_dom"/>
</dbReference>
<dbReference type="InterPro" id="IPR006189">
    <property type="entry name" value="CHASE_dom"/>
</dbReference>
<keyword evidence="2" id="KW-1003">Cell membrane</keyword>
<feature type="domain" description="PAS" evidence="8">
    <location>
        <begin position="556"/>
        <end position="629"/>
    </location>
</feature>
<dbReference type="SMART" id="SM00267">
    <property type="entry name" value="GGDEF"/>
    <property type="match status" value="1"/>
</dbReference>
<keyword evidence="4 7" id="KW-1133">Transmembrane helix</keyword>
<dbReference type="InterPro" id="IPR043128">
    <property type="entry name" value="Rev_trsase/Diguanyl_cyclase"/>
</dbReference>
<keyword evidence="5 7" id="KW-0472">Membrane</keyword>
<dbReference type="SMART" id="SM00091">
    <property type="entry name" value="PAS"/>
    <property type="match status" value="1"/>
</dbReference>
<evidence type="ECO:0000259" key="9">
    <source>
        <dbReference type="PROSITE" id="PS50113"/>
    </source>
</evidence>
<dbReference type="SUPFAM" id="SSF55785">
    <property type="entry name" value="PYP-like sensor domain (PAS domain)"/>
    <property type="match status" value="1"/>
</dbReference>
<dbReference type="Pfam" id="PF05231">
    <property type="entry name" value="MASE1"/>
    <property type="match status" value="1"/>
</dbReference>
<evidence type="ECO:0000313" key="14">
    <source>
        <dbReference type="Proteomes" id="UP000450676"/>
    </source>
</evidence>
<feature type="transmembrane region" description="Helical" evidence="7">
    <location>
        <begin position="105"/>
        <end position="129"/>
    </location>
</feature>
<dbReference type="InterPro" id="IPR052155">
    <property type="entry name" value="Biofilm_reg_signaling"/>
</dbReference>
<keyword evidence="14" id="KW-1185">Reference proteome</keyword>
<dbReference type="CDD" id="cd01948">
    <property type="entry name" value="EAL"/>
    <property type="match status" value="1"/>
</dbReference>
<name>A0A7X4H9F0_9BURK</name>
<dbReference type="CDD" id="cd00130">
    <property type="entry name" value="PAS"/>
    <property type="match status" value="1"/>
</dbReference>
<dbReference type="FunFam" id="3.20.20.450:FF:000001">
    <property type="entry name" value="Cyclic di-GMP phosphodiesterase yahA"/>
    <property type="match status" value="1"/>
</dbReference>
<comment type="subcellular location">
    <subcellularLocation>
        <location evidence="1">Cell membrane</location>
        <topology evidence="1">Multi-pass membrane protein</topology>
    </subcellularLocation>
</comment>
<dbReference type="PROSITE" id="PS50839">
    <property type="entry name" value="CHASE"/>
    <property type="match status" value="1"/>
</dbReference>
<feature type="transmembrane region" description="Helical" evidence="7">
    <location>
        <begin position="29"/>
        <end position="48"/>
    </location>
</feature>
<feature type="transmembrane region" description="Helical" evidence="7">
    <location>
        <begin position="81"/>
        <end position="99"/>
    </location>
</feature>
<organism evidence="13 14">
    <name type="scientific">Pseudoduganella aquatica</name>
    <dbReference type="NCBI Taxonomy" id="2660641"/>
    <lineage>
        <taxon>Bacteria</taxon>
        <taxon>Pseudomonadati</taxon>
        <taxon>Pseudomonadota</taxon>
        <taxon>Betaproteobacteria</taxon>
        <taxon>Burkholderiales</taxon>
        <taxon>Oxalobacteraceae</taxon>
        <taxon>Telluria group</taxon>
        <taxon>Pseudoduganella</taxon>
    </lineage>
</organism>
<dbReference type="SUPFAM" id="SSF141868">
    <property type="entry name" value="EAL domain-like"/>
    <property type="match status" value="1"/>
</dbReference>
<dbReference type="Pfam" id="PF13426">
    <property type="entry name" value="PAS_9"/>
    <property type="match status" value="1"/>
</dbReference>
<dbReference type="PROSITE" id="PS50113">
    <property type="entry name" value="PAC"/>
    <property type="match status" value="1"/>
</dbReference>
<keyword evidence="3 7" id="KW-0812">Transmembrane</keyword>